<dbReference type="InterPro" id="IPR013783">
    <property type="entry name" value="Ig-like_fold"/>
</dbReference>
<evidence type="ECO:0000256" key="1">
    <source>
        <dbReference type="SAM" id="MobiDB-lite"/>
    </source>
</evidence>
<dbReference type="OrthoDB" id="3243321at2"/>
<keyword evidence="2" id="KW-0472">Membrane</keyword>
<protein>
    <submittedName>
        <fullName evidence="5">LPXTG-motif protein cell wall anchor domain protein</fullName>
    </submittedName>
</protein>
<feature type="domain" description="Pesticidal crystal protein Cry22Aa Ig-like" evidence="4">
    <location>
        <begin position="460"/>
        <end position="510"/>
    </location>
</feature>
<feature type="compositionally biased region" description="Pro residues" evidence="1">
    <location>
        <begin position="516"/>
        <end position="540"/>
    </location>
</feature>
<comment type="caution">
    <text evidence="5">The sequence shown here is derived from an EMBL/GenBank/DDBJ whole genome shotgun (WGS) entry which is preliminary data.</text>
</comment>
<dbReference type="STRING" id="1393034.HMPREF3192_01367"/>
<feature type="signal peptide" evidence="3">
    <location>
        <begin position="1"/>
        <end position="38"/>
    </location>
</feature>
<dbReference type="GO" id="GO:0005975">
    <property type="term" value="P:carbohydrate metabolic process"/>
    <property type="evidence" value="ECO:0007669"/>
    <property type="project" value="UniProtKB-ARBA"/>
</dbReference>
<evidence type="ECO:0000256" key="3">
    <source>
        <dbReference type="SAM" id="SignalP"/>
    </source>
</evidence>
<dbReference type="EMBL" id="LSCR01000042">
    <property type="protein sequence ID" value="KXB32996.1"/>
    <property type="molecule type" value="Genomic_DNA"/>
</dbReference>
<keyword evidence="6" id="KW-1185">Reference proteome</keyword>
<evidence type="ECO:0000313" key="6">
    <source>
        <dbReference type="Proteomes" id="UP000070675"/>
    </source>
</evidence>
<feature type="transmembrane region" description="Helical" evidence="2">
    <location>
        <begin position="559"/>
        <end position="583"/>
    </location>
</feature>
<evidence type="ECO:0000256" key="2">
    <source>
        <dbReference type="SAM" id="Phobius"/>
    </source>
</evidence>
<dbReference type="AlphaFoldDB" id="A0A133XPZ3"/>
<accession>A0A133XPZ3</accession>
<dbReference type="Gene3D" id="2.60.40.10">
    <property type="entry name" value="Immunoglobulins"/>
    <property type="match status" value="1"/>
</dbReference>
<evidence type="ECO:0000313" key="5">
    <source>
        <dbReference type="EMBL" id="KXB32996.1"/>
    </source>
</evidence>
<proteinExistence type="predicted"/>
<feature type="region of interest" description="Disordered" evidence="1">
    <location>
        <begin position="512"/>
        <end position="551"/>
    </location>
</feature>
<gene>
    <name evidence="5" type="ORF">HMPREF3192_01367</name>
</gene>
<sequence length="589" mass="64543">MGDDSQMKNAYKKFALFIAATFVVVLVCLALPLSQARADDPQVPDHVDIPDDEFVLDILPEMFLRELDGGKEDIFRSPLDTISVNRTAHVLGSIWSKPVAEVWKNIAFHIYDEQGNLIKTDKGIYNPSIKFGTGNVHGINFRESGSKFILGLKKNKKYRIKIDTSTLPAGYYAWLSNIGSGYGEKTEDFLMINGKKDMDGEGLEAIYDGTTTKPYCALRFHMDIVNIIWAKNKEVAKDIFVMNGDKATGLNPKYKAGKDYVITQISADSNPTTPTPQEFLGLCDEGYVPLRATFTYKGKTYTRITPYHNYGYLRRWKDEVDHINTFEKFKSTSCFVMTLDARIPQVTFILNHPDNPRKKVATLPIYYKKSLANNCVGEGAATTCLQKELPTVPAASDGKVCVGWNLKPDGTGTAFTKDSVVTHPKFEVYGQWTMPPVLEVKNATIVQGDTLDLKSLITKASDAEDGDNLHDQVVIEKGNFDTTKPGAYEITYTLTDSAGARATAKATVTVKKKAVPPTPPAPPAPNPAAQPTPQPVPAKPTKPSKQLAKKLPKTGDASLVLQASVLTLAGVSAVGVSAAGYAFGRKKQQ</sequence>
<organism evidence="5 6">
    <name type="scientific">Atopobium deltae</name>
    <dbReference type="NCBI Taxonomy" id="1393034"/>
    <lineage>
        <taxon>Bacteria</taxon>
        <taxon>Bacillati</taxon>
        <taxon>Actinomycetota</taxon>
        <taxon>Coriobacteriia</taxon>
        <taxon>Coriobacteriales</taxon>
        <taxon>Atopobiaceae</taxon>
        <taxon>Atopobium</taxon>
    </lineage>
</organism>
<evidence type="ECO:0000259" key="4">
    <source>
        <dbReference type="Pfam" id="PF16403"/>
    </source>
</evidence>
<dbReference type="RefSeq" id="WP_066306416.1">
    <property type="nucleotide sequence ID" value="NZ_KQ959516.1"/>
</dbReference>
<keyword evidence="3" id="KW-0732">Signal</keyword>
<keyword evidence="2" id="KW-0812">Transmembrane</keyword>
<dbReference type="InterPro" id="IPR032179">
    <property type="entry name" value="Cry22Aa_Ig-like"/>
</dbReference>
<reference evidence="6" key="1">
    <citation type="submission" date="2016-01" db="EMBL/GenBank/DDBJ databases">
        <authorList>
            <person name="Mitreva M."/>
            <person name="Pepin K.H."/>
            <person name="Mihindukulasuriya K.A."/>
            <person name="Fulton R."/>
            <person name="Fronick C."/>
            <person name="O'Laughlin M."/>
            <person name="Miner T."/>
            <person name="Herter B."/>
            <person name="Rosa B.A."/>
            <person name="Cordes M."/>
            <person name="Tomlinson C."/>
            <person name="Wollam A."/>
            <person name="Palsikar V.B."/>
            <person name="Mardis E.R."/>
            <person name="Wilson R.K."/>
        </authorList>
    </citation>
    <scope>NUCLEOTIDE SEQUENCE [LARGE SCALE GENOMIC DNA]</scope>
    <source>
        <strain evidence="6">DNF00019</strain>
    </source>
</reference>
<keyword evidence="2" id="KW-1133">Transmembrane helix</keyword>
<dbReference type="Pfam" id="PF16403">
    <property type="entry name" value="Bact_surface_Ig-like"/>
    <property type="match status" value="1"/>
</dbReference>
<feature type="chain" id="PRO_5007459882" evidence="3">
    <location>
        <begin position="39"/>
        <end position="589"/>
    </location>
</feature>
<dbReference type="PATRIC" id="fig|1393034.3.peg.1330"/>
<dbReference type="Proteomes" id="UP000070675">
    <property type="component" value="Unassembled WGS sequence"/>
</dbReference>
<name>A0A133XPZ3_9ACTN</name>